<protein>
    <recommendedName>
        <fullName evidence="1">HTH-type transcriptional regulator Rgg C-terminal domain-containing protein</fullName>
    </recommendedName>
</protein>
<gene>
    <name evidence="2" type="ORF">JZO76_10415</name>
</gene>
<dbReference type="Proteomes" id="UP000664256">
    <property type="component" value="Unassembled WGS sequence"/>
</dbReference>
<dbReference type="InterPro" id="IPR010057">
    <property type="entry name" value="Transcription_activator_Rgg_C"/>
</dbReference>
<name>A0ABS3H905_9ENTE</name>
<evidence type="ECO:0000313" key="3">
    <source>
        <dbReference type="Proteomes" id="UP000664256"/>
    </source>
</evidence>
<comment type="caution">
    <text evidence="2">The sequence shown here is derived from an EMBL/GenBank/DDBJ whole genome shotgun (WGS) entry which is preliminary data.</text>
</comment>
<organism evidence="2 3">
    <name type="scientific">Candidatus Enterococcus myersii</name>
    <dbReference type="NCBI Taxonomy" id="2815322"/>
    <lineage>
        <taxon>Bacteria</taxon>
        <taxon>Bacillati</taxon>
        <taxon>Bacillota</taxon>
        <taxon>Bacilli</taxon>
        <taxon>Lactobacillales</taxon>
        <taxon>Enterococcaceae</taxon>
        <taxon>Enterococcus</taxon>
    </lineage>
</organism>
<dbReference type="Pfam" id="PF21259">
    <property type="entry name" value="Rgg_C"/>
    <property type="match status" value="1"/>
</dbReference>
<feature type="domain" description="HTH-type transcriptional regulator Rgg C-terminal" evidence="1">
    <location>
        <begin position="26"/>
        <end position="187"/>
    </location>
</feature>
<keyword evidence="3" id="KW-1185">Reference proteome</keyword>
<sequence>MSIRNKKEWVGNSVFLPIYNNVYWRNNLNIASFLIITFSAIITATNEDVAILYNYLEKVSDWGYFELAMYTNCLSFFENNYLSFNLKDTLTQFEKFKTCYKYKLVLIKFLINSLILSFERGTYDKIPELLKALYAESEDSDFMKGRIYWKFFTSLYHAITGDFEIDSTIYIDMLDLLGYENDAQNMKDIEQSIRNP</sequence>
<evidence type="ECO:0000259" key="1">
    <source>
        <dbReference type="Pfam" id="PF21259"/>
    </source>
</evidence>
<evidence type="ECO:0000313" key="2">
    <source>
        <dbReference type="EMBL" id="MBO0449934.1"/>
    </source>
</evidence>
<dbReference type="RefSeq" id="WP_161999348.1">
    <property type="nucleotide sequence ID" value="NZ_JAFLVT010000015.1"/>
</dbReference>
<reference evidence="2 3" key="1">
    <citation type="submission" date="2021-03" db="EMBL/GenBank/DDBJ databases">
        <title>Enterococcal diversity collection.</title>
        <authorList>
            <person name="Gilmore M.S."/>
            <person name="Schwartzman J."/>
            <person name="Van Tyne D."/>
            <person name="Martin M."/>
            <person name="Earl A.M."/>
            <person name="Manson A.L."/>
            <person name="Straub T."/>
            <person name="Salamzade R."/>
            <person name="Saavedra J."/>
            <person name="Lebreton F."/>
            <person name="Prichula J."/>
            <person name="Schaufler K."/>
            <person name="Gaca A."/>
            <person name="Sgardioli B."/>
            <person name="Wagenaar J."/>
            <person name="Strong T."/>
        </authorList>
    </citation>
    <scope>NUCLEOTIDE SEQUENCE [LARGE SCALE GENOMIC DNA]</scope>
    <source>
        <strain evidence="2 3">MJM12</strain>
    </source>
</reference>
<accession>A0ABS3H905</accession>
<dbReference type="EMBL" id="JAFLVT010000015">
    <property type="protein sequence ID" value="MBO0449934.1"/>
    <property type="molecule type" value="Genomic_DNA"/>
</dbReference>
<proteinExistence type="predicted"/>
<dbReference type="NCBIfam" id="TIGR01716">
    <property type="entry name" value="RGG_Cterm"/>
    <property type="match status" value="1"/>
</dbReference>